<dbReference type="AlphaFoldDB" id="A0A099FFM2"/>
<evidence type="ECO:0000313" key="2">
    <source>
        <dbReference type="EMBL" id="KGJ09520.1"/>
    </source>
</evidence>
<gene>
    <name evidence="2" type="ORF">IC63_01805</name>
</gene>
<keyword evidence="3" id="KW-1185">Reference proteome</keyword>
<dbReference type="OrthoDB" id="7765923at2"/>
<dbReference type="EMBL" id="JRKS01000002">
    <property type="protein sequence ID" value="KGJ09520.1"/>
    <property type="molecule type" value="Genomic_DNA"/>
</dbReference>
<evidence type="ECO:0000256" key="1">
    <source>
        <dbReference type="SAM" id="SignalP"/>
    </source>
</evidence>
<feature type="chain" id="PRO_5001945601" description="SbsA Ig-like domain-containing protein" evidence="1">
    <location>
        <begin position="26"/>
        <end position="597"/>
    </location>
</feature>
<reference evidence="2 3" key="2">
    <citation type="submission" date="2014-10" db="EMBL/GenBank/DDBJ databases">
        <title>Paracoccus sanguinis sp. nov., isolated from clinical specimens of New York State patients.</title>
        <authorList>
            <person name="Mingle L.A."/>
            <person name="Cole J.A."/>
            <person name="Lapierre P."/>
            <person name="Musser K.A."/>
        </authorList>
    </citation>
    <scope>NUCLEOTIDE SEQUENCE [LARGE SCALE GENOMIC DNA]</scope>
    <source>
        <strain evidence="2 3">HAMBI 3106</strain>
    </source>
</reference>
<comment type="caution">
    <text evidence="2">The sequence shown here is derived from an EMBL/GenBank/DDBJ whole genome shotgun (WGS) entry which is preliminary data.</text>
</comment>
<organism evidence="2 3">
    <name type="scientific">Paracoccus sphaerophysae</name>
    <dbReference type="NCBI Taxonomy" id="690417"/>
    <lineage>
        <taxon>Bacteria</taxon>
        <taxon>Pseudomonadati</taxon>
        <taxon>Pseudomonadota</taxon>
        <taxon>Alphaproteobacteria</taxon>
        <taxon>Rhodobacterales</taxon>
        <taxon>Paracoccaceae</taxon>
        <taxon>Paracoccus</taxon>
    </lineage>
</organism>
<evidence type="ECO:0008006" key="4">
    <source>
        <dbReference type="Google" id="ProtNLM"/>
    </source>
</evidence>
<dbReference type="SUPFAM" id="SSF50969">
    <property type="entry name" value="YVTN repeat-like/Quinoprotein amine dehydrogenase"/>
    <property type="match status" value="1"/>
</dbReference>
<feature type="signal peptide" evidence="1">
    <location>
        <begin position="1"/>
        <end position="25"/>
    </location>
</feature>
<dbReference type="RefSeq" id="WP_036716336.1">
    <property type="nucleotide sequence ID" value="NZ_JRKS01000002.1"/>
</dbReference>
<sequence>MRRRARAWRALATLALPALVLPAAAAEGDPQDLAARLTTRDIWTGAPTQPAAGRGARLSVELTDVVTGTAPRGLMLAGFARPVQPGMSSCDQAARGFLTTGRAPAGAVPFGGPALVVTTGDGALGVVDPQLNLQSANMLAAARLPEPPAFVLPDPARARILATLPGRKELVAIPISGGPHEVLARDLDAPRQIVLHDQALFVASGGQVVELDLRGTRRAAHPVGAGSVRLLDRPDAPPIAYSPDGAIRADGRLHRTGRRLGDATAAGAGTMLGLDDGGETAAIAYLDALDQPARIPLGRAFRRIAADPAGRFGLAWTPREAAFVLIDLATAEVAQAGALSEGTLSDVLLTGDRAFLLSLDGGLVGVVELPTVRRGAALQMIRVVLGVTQPDPPAGPGLLVGAGDGRQVLALAPSIGRAFLIDPAMALNGQPPMDGTQLRGGVPASLALYDRRLTETASGRFEATWAFTAGPWQLVLTSGPGGFADCLPFTVAGPPDRPATVPLTVEADPARISATTPARITLRFRDPTGAQVALPATDILVPALGSSWQMTVRADPDPDGGLSLAVTAPHAGPFALQPLSLPPGYSLRAALVFEVEE</sequence>
<dbReference type="Proteomes" id="UP000029917">
    <property type="component" value="Unassembled WGS sequence"/>
</dbReference>
<dbReference type="STRING" id="690417.IC63_01805"/>
<dbReference type="InterPro" id="IPR011044">
    <property type="entry name" value="Quino_amine_DH_bsu"/>
</dbReference>
<reference evidence="2 3" key="1">
    <citation type="submission" date="2014-09" db="EMBL/GenBank/DDBJ databases">
        <authorList>
            <person name="McGinnis J.M."/>
            <person name="Wolfgang W.J."/>
        </authorList>
    </citation>
    <scope>NUCLEOTIDE SEQUENCE [LARGE SCALE GENOMIC DNA]</scope>
    <source>
        <strain evidence="2 3">HAMBI 3106</strain>
    </source>
</reference>
<accession>A0A099FFM2</accession>
<evidence type="ECO:0000313" key="3">
    <source>
        <dbReference type="Proteomes" id="UP000029917"/>
    </source>
</evidence>
<name>A0A099FFM2_9RHOB</name>
<proteinExistence type="predicted"/>
<keyword evidence="1" id="KW-0732">Signal</keyword>
<protein>
    <recommendedName>
        <fullName evidence="4">SbsA Ig-like domain-containing protein</fullName>
    </recommendedName>
</protein>